<dbReference type="GO" id="GO:0008270">
    <property type="term" value="F:zinc ion binding"/>
    <property type="evidence" value="ECO:0007669"/>
    <property type="project" value="InterPro"/>
</dbReference>
<name>A0A9X2MQQ2_9BACL</name>
<keyword evidence="6" id="KW-1185">Reference proteome</keyword>
<dbReference type="GO" id="GO:0070290">
    <property type="term" value="F:N-acylphosphatidylethanolamine-specific phospholipase D activity"/>
    <property type="evidence" value="ECO:0007669"/>
    <property type="project" value="InterPro"/>
</dbReference>
<dbReference type="InterPro" id="IPR024884">
    <property type="entry name" value="NAPE-PLD"/>
</dbReference>
<proteinExistence type="predicted"/>
<evidence type="ECO:0000313" key="5">
    <source>
        <dbReference type="EMBL" id="MCR2805121.1"/>
    </source>
</evidence>
<accession>A0A9X2MQQ2</accession>
<evidence type="ECO:0000256" key="1">
    <source>
        <dbReference type="ARBA" id="ARBA00034221"/>
    </source>
</evidence>
<organism evidence="5 6">
    <name type="scientific">Paenibacillus soyae</name>
    <dbReference type="NCBI Taxonomy" id="2969249"/>
    <lineage>
        <taxon>Bacteria</taxon>
        <taxon>Bacillati</taxon>
        <taxon>Bacillota</taxon>
        <taxon>Bacilli</taxon>
        <taxon>Bacillales</taxon>
        <taxon>Paenibacillaceae</taxon>
        <taxon>Paenibacillus</taxon>
    </lineage>
</organism>
<dbReference type="EMBL" id="JANIPJ010000010">
    <property type="protein sequence ID" value="MCR2805121.1"/>
    <property type="molecule type" value="Genomic_DNA"/>
</dbReference>
<dbReference type="PIRSF" id="PIRSF038896">
    <property type="entry name" value="NAPE-PLD"/>
    <property type="match status" value="1"/>
</dbReference>
<dbReference type="RefSeq" id="WP_257447041.1">
    <property type="nucleotide sequence ID" value="NZ_JANIPJ010000010.1"/>
</dbReference>
<dbReference type="Proteomes" id="UP001141950">
    <property type="component" value="Unassembled WGS sequence"/>
</dbReference>
<comment type="catalytic activity">
    <reaction evidence="3">
        <text>3',5'-cyclic UMP + H2O = UMP + H(+)</text>
        <dbReference type="Rhea" id="RHEA:70575"/>
        <dbReference type="ChEBI" id="CHEBI:15377"/>
        <dbReference type="ChEBI" id="CHEBI:15378"/>
        <dbReference type="ChEBI" id="CHEBI:57865"/>
        <dbReference type="ChEBI" id="CHEBI:184387"/>
    </reaction>
    <physiologicalReaction direction="left-to-right" evidence="3">
        <dbReference type="Rhea" id="RHEA:70576"/>
    </physiologicalReaction>
</comment>
<reference evidence="5" key="1">
    <citation type="submission" date="2022-08" db="EMBL/GenBank/DDBJ databases">
        <title>The genomic sequence of strain Paenibacillus sp. SCIV0701.</title>
        <authorList>
            <person name="Zhao H."/>
        </authorList>
    </citation>
    <scope>NUCLEOTIDE SEQUENCE</scope>
    <source>
        <strain evidence="5">SCIV0701</strain>
    </source>
</reference>
<sequence>MIVAITLLGLILLIAVAVPVVQRIVPAFGRRVTASQRTRFEPLPHYEDGTFRYPVPTRMTTSVKDMFPVAWEFLKGSPSRKPTGEYPMLQLGRRDFENPAEPRVIWFGHSAALLQTDGLTILFDPMFGNAPSPFPIVGGKRFGGKLPMDLAELPPIDYVFITHDHYDHLDYGSIKKLQAKVGHFLVPLGVGNHLRRWGVEGERITELDWWQEMELGPLKIACAPSRHFSGRGTGDRDSTLWCSWVIHGKESRLYFCGDSGYGPHFKEIGERYGPFDLTMMECGQYDERWAAIHMLPEQTVQAHEDVRGNVLIPIHWGGFTLALHDWNDPPERVVREAERRGVRIATPMIGESVTIGAPAYPTAKWWRGA</sequence>
<evidence type="ECO:0000256" key="2">
    <source>
        <dbReference type="ARBA" id="ARBA00034301"/>
    </source>
</evidence>
<feature type="domain" description="Metallo-beta-lactamase" evidence="4">
    <location>
        <begin position="121"/>
        <end position="316"/>
    </location>
</feature>
<dbReference type="PANTHER" id="PTHR15032:SF4">
    <property type="entry name" value="N-ACYL-PHOSPHATIDYLETHANOLAMINE-HYDROLYZING PHOSPHOLIPASE D"/>
    <property type="match status" value="1"/>
</dbReference>
<dbReference type="Gene3D" id="3.60.15.10">
    <property type="entry name" value="Ribonuclease Z/Hydroxyacylglutathione hydrolase-like"/>
    <property type="match status" value="1"/>
</dbReference>
<comment type="catalytic activity">
    <reaction evidence="1">
        <text>3',5'-cyclic CMP + H2O = CMP + H(+)</text>
        <dbReference type="Rhea" id="RHEA:72675"/>
        <dbReference type="ChEBI" id="CHEBI:15377"/>
        <dbReference type="ChEBI" id="CHEBI:15378"/>
        <dbReference type="ChEBI" id="CHEBI:58003"/>
        <dbReference type="ChEBI" id="CHEBI:60377"/>
    </reaction>
    <physiologicalReaction direction="left-to-right" evidence="1">
        <dbReference type="Rhea" id="RHEA:72676"/>
    </physiologicalReaction>
</comment>
<dbReference type="InterPro" id="IPR001279">
    <property type="entry name" value="Metallo-B-lactamas"/>
</dbReference>
<gene>
    <name evidence="5" type="ORF">NQZ67_14640</name>
</gene>
<evidence type="ECO:0000256" key="3">
    <source>
        <dbReference type="ARBA" id="ARBA00048505"/>
    </source>
</evidence>
<comment type="function">
    <text evidence="2">Counteracts the endogenous Pycsar antiviral defense system. Phosphodiesterase that enables metal-dependent hydrolysis of host cyclic nucleotide Pycsar defense signals such as cCMP and cUMP.</text>
</comment>
<comment type="caution">
    <text evidence="5">The sequence shown here is derived from an EMBL/GenBank/DDBJ whole genome shotgun (WGS) entry which is preliminary data.</text>
</comment>
<dbReference type="InterPro" id="IPR036866">
    <property type="entry name" value="RibonucZ/Hydroxyglut_hydro"/>
</dbReference>
<dbReference type="GO" id="GO:0005737">
    <property type="term" value="C:cytoplasm"/>
    <property type="evidence" value="ECO:0007669"/>
    <property type="project" value="TreeGrafter"/>
</dbReference>
<protein>
    <submittedName>
        <fullName evidence="5">MBL fold metallo-hydrolase</fullName>
    </submittedName>
</protein>
<dbReference type="AlphaFoldDB" id="A0A9X2MQQ2"/>
<dbReference type="Pfam" id="PF12706">
    <property type="entry name" value="Lactamase_B_2"/>
    <property type="match status" value="1"/>
</dbReference>
<dbReference type="PANTHER" id="PTHR15032">
    <property type="entry name" value="N-ACYL-PHOSPHATIDYLETHANOLAMINE-HYDROLYZING PHOSPHOLIPASE D"/>
    <property type="match status" value="1"/>
</dbReference>
<evidence type="ECO:0000313" key="6">
    <source>
        <dbReference type="Proteomes" id="UP001141950"/>
    </source>
</evidence>
<dbReference type="SUPFAM" id="SSF56281">
    <property type="entry name" value="Metallo-hydrolase/oxidoreductase"/>
    <property type="match status" value="1"/>
</dbReference>
<evidence type="ECO:0000259" key="4">
    <source>
        <dbReference type="Pfam" id="PF12706"/>
    </source>
</evidence>